<dbReference type="EMBL" id="AXUP01000166">
    <property type="protein sequence ID" value="ESW39158.1"/>
    <property type="molecule type" value="Genomic_DNA"/>
</dbReference>
<comment type="caution">
    <text evidence="2">The sequence shown here is derived from an EMBL/GenBank/DDBJ whole genome shotgun (WGS) entry which is preliminary data.</text>
</comment>
<dbReference type="SMART" id="SM00901">
    <property type="entry name" value="FRG"/>
    <property type="match status" value="1"/>
</dbReference>
<evidence type="ECO:0000259" key="1">
    <source>
        <dbReference type="SMART" id="SM00901"/>
    </source>
</evidence>
<evidence type="ECO:0000313" key="2">
    <source>
        <dbReference type="EMBL" id="ESW39158.1"/>
    </source>
</evidence>
<organism evidence="2 3">
    <name type="scientific">Pseudomonas taiwanensis SJ9</name>
    <dbReference type="NCBI Taxonomy" id="1388762"/>
    <lineage>
        <taxon>Bacteria</taxon>
        <taxon>Pseudomonadati</taxon>
        <taxon>Pseudomonadota</taxon>
        <taxon>Gammaproteobacteria</taxon>
        <taxon>Pseudomonadales</taxon>
        <taxon>Pseudomonadaceae</taxon>
        <taxon>Pseudomonas</taxon>
    </lineage>
</organism>
<name>V7DBV5_9PSED</name>
<reference evidence="2 3" key="1">
    <citation type="submission" date="2013-10" db="EMBL/GenBank/DDBJ databases">
        <title>Whole Genome Shotgun Sequence of Pseudomonas taiwanensis SJ9.</title>
        <authorList>
            <person name="Hong S.-J."/>
            <person name="Shin J.-H."/>
        </authorList>
    </citation>
    <scope>NUCLEOTIDE SEQUENCE [LARGE SCALE GENOMIC DNA]</scope>
    <source>
        <strain evidence="2 3">SJ9</strain>
    </source>
</reference>
<gene>
    <name evidence="2" type="ORF">O164_13460</name>
</gene>
<sequence length="257" mass="29390">MRKVEIKGMADFVEKLSAYDLLSYHAIFRGQATEGNLLPSVARKDSRVDSTALEMELLAQFSRIGVTKISSHHNTVWDLLVLAQHFGLKTRLLDWTSNPLVALYFACASRKEGDVFVYSLIADTMLLESLECNPFDQGKTWVIQPRLANERIIAQHGWFTAHPFSKKDKMFVPFEKHKEAKTLLTEYRVPSKLRREIVVSLDRCGINKNTLFPDLTGLCEYLNWKVENGQFPEPRKQVTPSDLNALLRYNSLPNSTN</sequence>
<evidence type="ECO:0000313" key="3">
    <source>
        <dbReference type="Proteomes" id="UP000018511"/>
    </source>
</evidence>
<dbReference type="InterPro" id="IPR014966">
    <property type="entry name" value="FRG-dom"/>
</dbReference>
<proteinExistence type="predicted"/>
<dbReference type="Pfam" id="PF08867">
    <property type="entry name" value="FRG"/>
    <property type="match status" value="1"/>
</dbReference>
<dbReference type="RefSeq" id="WP_023661704.1">
    <property type="nucleotide sequence ID" value="NZ_AXUP01000166.1"/>
</dbReference>
<accession>V7DBV5</accession>
<dbReference type="AlphaFoldDB" id="V7DBV5"/>
<protein>
    <recommendedName>
        <fullName evidence="1">FRG domain-containing protein</fullName>
    </recommendedName>
</protein>
<dbReference type="Proteomes" id="UP000018511">
    <property type="component" value="Unassembled WGS sequence"/>
</dbReference>
<feature type="domain" description="FRG" evidence="1">
    <location>
        <begin position="22"/>
        <end position="118"/>
    </location>
</feature>